<keyword evidence="2" id="KW-1185">Reference proteome</keyword>
<proteinExistence type="predicted"/>
<accession>A0A7W7YPK6</accession>
<gene>
    <name evidence="1" type="ORF">HNQ64_004125</name>
</gene>
<protein>
    <submittedName>
        <fullName evidence="1">Uncharacterized protein</fullName>
    </submittedName>
</protein>
<dbReference type="AlphaFoldDB" id="A0A7W7YPK6"/>
<dbReference type="EMBL" id="JACHIF010000010">
    <property type="protein sequence ID" value="MBB5039847.1"/>
    <property type="molecule type" value="Genomic_DNA"/>
</dbReference>
<reference evidence="1 2" key="1">
    <citation type="submission" date="2020-08" db="EMBL/GenBank/DDBJ databases">
        <title>Genomic Encyclopedia of Type Strains, Phase IV (KMG-IV): sequencing the most valuable type-strain genomes for metagenomic binning, comparative biology and taxonomic classification.</title>
        <authorList>
            <person name="Goeker M."/>
        </authorList>
    </citation>
    <scope>NUCLEOTIDE SEQUENCE [LARGE SCALE GENOMIC DNA]</scope>
    <source>
        <strain evidence="1 2">DSM 12251</strain>
    </source>
</reference>
<organism evidence="1 2">
    <name type="scientific">Prosthecobacter dejongeii</name>
    <dbReference type="NCBI Taxonomy" id="48465"/>
    <lineage>
        <taxon>Bacteria</taxon>
        <taxon>Pseudomonadati</taxon>
        <taxon>Verrucomicrobiota</taxon>
        <taxon>Verrucomicrobiia</taxon>
        <taxon>Verrucomicrobiales</taxon>
        <taxon>Verrucomicrobiaceae</taxon>
        <taxon>Prosthecobacter</taxon>
    </lineage>
</organism>
<evidence type="ECO:0000313" key="1">
    <source>
        <dbReference type="EMBL" id="MBB5039847.1"/>
    </source>
</evidence>
<evidence type="ECO:0000313" key="2">
    <source>
        <dbReference type="Proteomes" id="UP000534294"/>
    </source>
</evidence>
<comment type="caution">
    <text evidence="1">The sequence shown here is derived from an EMBL/GenBank/DDBJ whole genome shotgun (WGS) entry which is preliminary data.</text>
</comment>
<sequence length="115" mass="13249">MTLNNTRITIPHTKGESLPVNGAFNIELKGCLLKHLHQNIVSEVNYCLNFFHLIDKGWCEICNLRELEDNISDELIQLDIIGIFVLMEELHDLRVLIITNNTEETILINQLKNLP</sequence>
<dbReference type="Proteomes" id="UP000534294">
    <property type="component" value="Unassembled WGS sequence"/>
</dbReference>
<name>A0A7W7YPK6_9BACT</name>